<dbReference type="InterPro" id="IPR016166">
    <property type="entry name" value="FAD-bd_PCMH"/>
</dbReference>
<dbReference type="InterPro" id="IPR006094">
    <property type="entry name" value="Oxid_FAD_bind_N"/>
</dbReference>
<organism evidence="7 8">
    <name type="scientific">Lentinula guzmanii</name>
    <dbReference type="NCBI Taxonomy" id="2804957"/>
    <lineage>
        <taxon>Eukaryota</taxon>
        <taxon>Fungi</taxon>
        <taxon>Dikarya</taxon>
        <taxon>Basidiomycota</taxon>
        <taxon>Agaricomycotina</taxon>
        <taxon>Agaricomycetes</taxon>
        <taxon>Agaricomycetidae</taxon>
        <taxon>Agaricales</taxon>
        <taxon>Marasmiineae</taxon>
        <taxon>Omphalotaceae</taxon>
        <taxon>Lentinula</taxon>
    </lineage>
</organism>
<evidence type="ECO:0000259" key="6">
    <source>
        <dbReference type="PROSITE" id="PS51387"/>
    </source>
</evidence>
<reference evidence="7" key="2">
    <citation type="journal article" date="2023" name="Proc. Natl. Acad. Sci. U.S.A.">
        <title>A global phylogenomic analysis of the shiitake genus Lentinula.</title>
        <authorList>
            <person name="Sierra-Patev S."/>
            <person name="Min B."/>
            <person name="Naranjo-Ortiz M."/>
            <person name="Looney B."/>
            <person name="Konkel Z."/>
            <person name="Slot J.C."/>
            <person name="Sakamoto Y."/>
            <person name="Steenwyk J.L."/>
            <person name="Rokas A."/>
            <person name="Carro J."/>
            <person name="Camarero S."/>
            <person name="Ferreira P."/>
            <person name="Molpeceres G."/>
            <person name="Ruiz-Duenas F.J."/>
            <person name="Serrano A."/>
            <person name="Henrissat B."/>
            <person name="Drula E."/>
            <person name="Hughes K.W."/>
            <person name="Mata J.L."/>
            <person name="Ishikawa N.K."/>
            <person name="Vargas-Isla R."/>
            <person name="Ushijima S."/>
            <person name="Smith C.A."/>
            <person name="Donoghue J."/>
            <person name="Ahrendt S."/>
            <person name="Andreopoulos W."/>
            <person name="He G."/>
            <person name="LaButti K."/>
            <person name="Lipzen A."/>
            <person name="Ng V."/>
            <person name="Riley R."/>
            <person name="Sandor L."/>
            <person name="Barry K."/>
            <person name="Martinez A.T."/>
            <person name="Xiao Y."/>
            <person name="Gibbons J.G."/>
            <person name="Terashima K."/>
            <person name="Grigoriev I.V."/>
            <person name="Hibbett D."/>
        </authorList>
    </citation>
    <scope>NUCLEOTIDE SEQUENCE</scope>
    <source>
        <strain evidence="7">ET3784</strain>
    </source>
</reference>
<dbReference type="AlphaFoldDB" id="A0AA38MRN1"/>
<dbReference type="PANTHER" id="PTHR42973">
    <property type="entry name" value="BINDING OXIDOREDUCTASE, PUTATIVE (AFU_ORTHOLOGUE AFUA_1G17690)-RELATED"/>
    <property type="match status" value="1"/>
</dbReference>
<gene>
    <name evidence="7" type="ORF">DFJ43DRAFT_1004939</name>
</gene>
<feature type="chain" id="PRO_5041405968" evidence="5">
    <location>
        <begin position="21"/>
        <end position="486"/>
    </location>
</feature>
<accession>A0AA38MRN1</accession>
<dbReference type="PROSITE" id="PS51387">
    <property type="entry name" value="FAD_PCMH"/>
    <property type="match status" value="1"/>
</dbReference>
<evidence type="ECO:0000256" key="3">
    <source>
        <dbReference type="ARBA" id="ARBA00022827"/>
    </source>
</evidence>
<sequence>MVFRILLLLFIVISISFTYSAVTGDVCAIIASSISDASQVFRPGSSQYALDLEHFALSAEQNSSCSVEPGSAQDVSTILQILGNTRTKFAVIKSGGHDLNPKFSSTPGVQISMARFNQLQFDAQASTVEVGSGMIWDDVYEQLQAYNVSVVGARTTGIGIGGYIVAGGGYSYKTNQHGLASDNVVAMEVVLPDGEIKTVVGSRLVDRDLFFALRGGGNNFGVVTKFTLKTYPQTEVWGRSIIYSGTEFASVSAAVLNYTSNNKDIKTGIQCTFATLQGQDIIMANLFYDAPAPAPGIFDSFLLIPSISSDIGARSYLSLIQSANTNLTAGVRGIYNTISHTAVTMNLVESMQNQSSFYGSMLQSNSLLLNGYVIEPFLPEAYHHGDTDTAYPPNRNENIHPMNIYYAWTSESSDSIMLDAARQTAASLQQIASSNGILASAKYPNYAIFGTPIGDLYGENADRLHHIKNLVDPFNVMGLTGGFKFE</sequence>
<reference evidence="7" key="1">
    <citation type="submission" date="2022-08" db="EMBL/GenBank/DDBJ databases">
        <authorList>
            <consortium name="DOE Joint Genome Institute"/>
            <person name="Min B."/>
            <person name="Sierra-Patev S."/>
            <person name="Naranjo-Ortiz M."/>
            <person name="Looney B."/>
            <person name="Konkel Z."/>
            <person name="Slot J.C."/>
            <person name="Sakamoto Y."/>
            <person name="Steenwyk J.L."/>
            <person name="Rokas A."/>
            <person name="Carro J."/>
            <person name="Camarero S."/>
            <person name="Ferreira P."/>
            <person name="Molpeceres G."/>
            <person name="Ruiz-duenas F.J."/>
            <person name="Serrano A."/>
            <person name="Henrissat B."/>
            <person name="Drula E."/>
            <person name="Hughes K.W."/>
            <person name="Mata J.L."/>
            <person name="Ishikawa N.K."/>
            <person name="Vargas-Isla R."/>
            <person name="Ushijima S."/>
            <person name="Smith C.A."/>
            <person name="Ahrendt S."/>
            <person name="Andreopoulos W."/>
            <person name="He G."/>
            <person name="LaButti K."/>
            <person name="Lipzen A."/>
            <person name="Ng V."/>
            <person name="Riley R."/>
            <person name="Sandor L."/>
            <person name="Barry K."/>
            <person name="Martinez A.T."/>
            <person name="Xiao Y."/>
            <person name="Gibbons J.G."/>
            <person name="Terashima K."/>
            <person name="Hibbett D.S."/>
            <person name="Grigoriev I.V."/>
        </authorList>
    </citation>
    <scope>NUCLEOTIDE SEQUENCE</scope>
    <source>
        <strain evidence="7">ET3784</strain>
    </source>
</reference>
<keyword evidence="5" id="KW-0732">Signal</keyword>
<evidence type="ECO:0000256" key="4">
    <source>
        <dbReference type="ARBA" id="ARBA00023002"/>
    </source>
</evidence>
<proteinExistence type="inferred from homology"/>
<evidence type="ECO:0000256" key="1">
    <source>
        <dbReference type="ARBA" id="ARBA00005466"/>
    </source>
</evidence>
<keyword evidence="4" id="KW-0560">Oxidoreductase</keyword>
<evidence type="ECO:0000313" key="8">
    <source>
        <dbReference type="Proteomes" id="UP001176059"/>
    </source>
</evidence>
<dbReference type="PANTHER" id="PTHR42973:SF13">
    <property type="entry name" value="FAD-BINDING PCMH-TYPE DOMAIN-CONTAINING PROTEIN"/>
    <property type="match status" value="1"/>
</dbReference>
<dbReference type="SUPFAM" id="SSF56176">
    <property type="entry name" value="FAD-binding/transporter-associated domain-like"/>
    <property type="match status" value="1"/>
</dbReference>
<feature type="signal peptide" evidence="5">
    <location>
        <begin position="1"/>
        <end position="20"/>
    </location>
</feature>
<evidence type="ECO:0000256" key="2">
    <source>
        <dbReference type="ARBA" id="ARBA00022630"/>
    </source>
</evidence>
<dbReference type="InterPro" id="IPR050416">
    <property type="entry name" value="FAD-linked_Oxidoreductase"/>
</dbReference>
<comment type="similarity">
    <text evidence="1">Belongs to the oxygen-dependent FAD-linked oxidoreductase family.</text>
</comment>
<dbReference type="GO" id="GO:0016491">
    <property type="term" value="F:oxidoreductase activity"/>
    <property type="evidence" value="ECO:0007669"/>
    <property type="project" value="UniProtKB-KW"/>
</dbReference>
<dbReference type="GO" id="GO:0071949">
    <property type="term" value="F:FAD binding"/>
    <property type="evidence" value="ECO:0007669"/>
    <property type="project" value="InterPro"/>
</dbReference>
<name>A0AA38MRN1_9AGAR</name>
<keyword evidence="8" id="KW-1185">Reference proteome</keyword>
<keyword evidence="2" id="KW-0285">Flavoprotein</keyword>
<dbReference type="InterPro" id="IPR036318">
    <property type="entry name" value="FAD-bd_PCMH-like_sf"/>
</dbReference>
<dbReference type="Gene3D" id="3.30.465.10">
    <property type="match status" value="1"/>
</dbReference>
<evidence type="ECO:0000256" key="5">
    <source>
        <dbReference type="SAM" id="SignalP"/>
    </source>
</evidence>
<dbReference type="Pfam" id="PF01565">
    <property type="entry name" value="FAD_binding_4"/>
    <property type="match status" value="1"/>
</dbReference>
<dbReference type="Proteomes" id="UP001176059">
    <property type="component" value="Unassembled WGS sequence"/>
</dbReference>
<comment type="caution">
    <text evidence="7">The sequence shown here is derived from an EMBL/GenBank/DDBJ whole genome shotgun (WGS) entry which is preliminary data.</text>
</comment>
<feature type="domain" description="FAD-binding PCMH-type" evidence="6">
    <location>
        <begin position="59"/>
        <end position="233"/>
    </location>
</feature>
<protein>
    <submittedName>
        <fullName evidence="7">FAD dependent oxidoreductase</fullName>
    </submittedName>
</protein>
<evidence type="ECO:0000313" key="7">
    <source>
        <dbReference type="EMBL" id="KAJ3720278.1"/>
    </source>
</evidence>
<dbReference type="EMBL" id="JANVFO010000062">
    <property type="protein sequence ID" value="KAJ3720278.1"/>
    <property type="molecule type" value="Genomic_DNA"/>
</dbReference>
<dbReference type="InterPro" id="IPR016169">
    <property type="entry name" value="FAD-bd_PCMH_sub2"/>
</dbReference>
<keyword evidence="3" id="KW-0274">FAD</keyword>